<name>A0A3M7R6T0_BRAPC</name>
<organism evidence="1 2">
    <name type="scientific">Brachionus plicatilis</name>
    <name type="common">Marine rotifer</name>
    <name type="synonym">Brachionus muelleri</name>
    <dbReference type="NCBI Taxonomy" id="10195"/>
    <lineage>
        <taxon>Eukaryota</taxon>
        <taxon>Metazoa</taxon>
        <taxon>Spiralia</taxon>
        <taxon>Gnathifera</taxon>
        <taxon>Rotifera</taxon>
        <taxon>Eurotatoria</taxon>
        <taxon>Monogononta</taxon>
        <taxon>Pseudotrocha</taxon>
        <taxon>Ploima</taxon>
        <taxon>Brachionidae</taxon>
        <taxon>Brachionus</taxon>
    </lineage>
</organism>
<evidence type="ECO:0000313" key="1">
    <source>
        <dbReference type="EMBL" id="RNA18955.1"/>
    </source>
</evidence>
<sequence>MFVVRKIINYYKNIDVIGESIQRGVFLEPSLLILLYILIHSSLKPDLDLASIGKKKKIFSNQKN</sequence>
<protein>
    <submittedName>
        <fullName evidence="1">Uncharacterized protein</fullName>
    </submittedName>
</protein>
<proteinExistence type="predicted"/>
<evidence type="ECO:0000313" key="2">
    <source>
        <dbReference type="Proteomes" id="UP000276133"/>
    </source>
</evidence>
<dbReference type="AlphaFoldDB" id="A0A3M7R6T0"/>
<comment type="caution">
    <text evidence="1">The sequence shown here is derived from an EMBL/GenBank/DDBJ whole genome shotgun (WGS) entry which is preliminary data.</text>
</comment>
<dbReference type="Proteomes" id="UP000276133">
    <property type="component" value="Unassembled WGS sequence"/>
</dbReference>
<dbReference type="EMBL" id="REGN01004145">
    <property type="protein sequence ID" value="RNA18955.1"/>
    <property type="molecule type" value="Genomic_DNA"/>
</dbReference>
<gene>
    <name evidence="1" type="ORF">BpHYR1_000620</name>
</gene>
<accession>A0A3M7R6T0</accession>
<reference evidence="1 2" key="1">
    <citation type="journal article" date="2018" name="Sci. Rep.">
        <title>Genomic signatures of local adaptation to the degree of environmental predictability in rotifers.</title>
        <authorList>
            <person name="Franch-Gras L."/>
            <person name="Hahn C."/>
            <person name="Garcia-Roger E.M."/>
            <person name="Carmona M.J."/>
            <person name="Serra M."/>
            <person name="Gomez A."/>
        </authorList>
    </citation>
    <scope>NUCLEOTIDE SEQUENCE [LARGE SCALE GENOMIC DNA]</scope>
    <source>
        <strain evidence="1">HYR1</strain>
    </source>
</reference>
<keyword evidence="2" id="KW-1185">Reference proteome</keyword>